<sequence length="233" mass="26200">MWDETSFYAVSAMCELLGAQILQIIKKCTMKQAVKDLPATLADGLESLAEIIRELTTLMSSMQDQVDPSVFCLKICPWFGRSGMDDHQCQHNSICAERKRFLGFMQTDSANSNKSKERTNFMQIMQQCMPAKHQAYLEDLERSSELASIQTVIKQMSELNGPYNKAVQALIHFRNHHLQIACRYVVVFKDRGNGSMVITDETAQVKPVKGTGGNDLSLLLKAVRDATCRAMIK</sequence>
<dbReference type="InterPro" id="IPR037217">
    <property type="entry name" value="Trp/Indoleamine_2_3_dOase-like"/>
</dbReference>
<dbReference type="GO" id="GO:0019441">
    <property type="term" value="P:L-tryptophan catabolic process to kynurenine"/>
    <property type="evidence" value="ECO:0007669"/>
    <property type="project" value="InterPro"/>
</dbReference>
<dbReference type="InterPro" id="IPR000898">
    <property type="entry name" value="Indolamine_dOase"/>
</dbReference>
<evidence type="ECO:0000256" key="2">
    <source>
        <dbReference type="ARBA" id="ARBA00022723"/>
    </source>
</evidence>
<evidence type="ECO:0000313" key="5">
    <source>
        <dbReference type="EMBL" id="KAE9392934.1"/>
    </source>
</evidence>
<proteinExistence type="inferred from homology"/>
<dbReference type="GO" id="GO:0020037">
    <property type="term" value="F:heme binding"/>
    <property type="evidence" value="ECO:0007669"/>
    <property type="project" value="InterPro"/>
</dbReference>
<reference evidence="5" key="1">
    <citation type="journal article" date="2019" name="Environ. Microbiol.">
        <title>Fungal ecological strategies reflected in gene transcription - a case study of two litter decomposers.</title>
        <authorList>
            <person name="Barbi F."/>
            <person name="Kohler A."/>
            <person name="Barry K."/>
            <person name="Baskaran P."/>
            <person name="Daum C."/>
            <person name="Fauchery L."/>
            <person name="Ihrmark K."/>
            <person name="Kuo A."/>
            <person name="LaButti K."/>
            <person name="Lipzen A."/>
            <person name="Morin E."/>
            <person name="Grigoriev I.V."/>
            <person name="Henrissat B."/>
            <person name="Lindahl B."/>
            <person name="Martin F."/>
        </authorList>
    </citation>
    <scope>NUCLEOTIDE SEQUENCE</scope>
    <source>
        <strain evidence="5">JB14</strain>
    </source>
</reference>
<keyword evidence="4" id="KW-0349">Heme</keyword>
<evidence type="ECO:0000256" key="3">
    <source>
        <dbReference type="ARBA" id="ARBA00023004"/>
    </source>
</evidence>
<evidence type="ECO:0000256" key="4">
    <source>
        <dbReference type="PIRSR" id="PIRSR600898-1"/>
    </source>
</evidence>
<name>A0A6A4H6H2_9AGAR</name>
<dbReference type="PANTHER" id="PTHR28657:SF5">
    <property type="entry name" value="INDOLEAMINE 2,3-DIOXYGENASE"/>
    <property type="match status" value="1"/>
</dbReference>
<organism evidence="5 6">
    <name type="scientific">Gymnopus androsaceus JB14</name>
    <dbReference type="NCBI Taxonomy" id="1447944"/>
    <lineage>
        <taxon>Eukaryota</taxon>
        <taxon>Fungi</taxon>
        <taxon>Dikarya</taxon>
        <taxon>Basidiomycota</taxon>
        <taxon>Agaricomycotina</taxon>
        <taxon>Agaricomycetes</taxon>
        <taxon>Agaricomycetidae</taxon>
        <taxon>Agaricales</taxon>
        <taxon>Marasmiineae</taxon>
        <taxon>Omphalotaceae</taxon>
        <taxon>Gymnopus</taxon>
    </lineage>
</organism>
<feature type="binding site" description="proximal binding residue" evidence="4">
    <location>
        <position position="177"/>
    </location>
    <ligand>
        <name>heme b</name>
        <dbReference type="ChEBI" id="CHEBI:60344"/>
    </ligand>
    <ligandPart>
        <name>Fe</name>
        <dbReference type="ChEBI" id="CHEBI:18248"/>
    </ligandPart>
</feature>
<dbReference type="AlphaFoldDB" id="A0A6A4H6H2"/>
<evidence type="ECO:0000256" key="1">
    <source>
        <dbReference type="ARBA" id="ARBA00007119"/>
    </source>
</evidence>
<dbReference type="Gene3D" id="1.20.58.480">
    <property type="match status" value="1"/>
</dbReference>
<dbReference type="Pfam" id="PF01231">
    <property type="entry name" value="IDO"/>
    <property type="match status" value="2"/>
</dbReference>
<dbReference type="GO" id="GO:0046872">
    <property type="term" value="F:metal ion binding"/>
    <property type="evidence" value="ECO:0007669"/>
    <property type="project" value="UniProtKB-KW"/>
</dbReference>
<dbReference type="SUPFAM" id="SSF140959">
    <property type="entry name" value="Indolic compounds 2,3-dioxygenase-like"/>
    <property type="match status" value="1"/>
</dbReference>
<dbReference type="PANTHER" id="PTHR28657">
    <property type="entry name" value="INDOLEAMINE 2,3-DIOXYGENASE"/>
    <property type="match status" value="1"/>
</dbReference>
<dbReference type="GO" id="GO:0034354">
    <property type="term" value="P:'de novo' NAD+ biosynthetic process from L-tryptophan"/>
    <property type="evidence" value="ECO:0007669"/>
    <property type="project" value="TreeGrafter"/>
</dbReference>
<keyword evidence="2 4" id="KW-0479">Metal-binding</keyword>
<gene>
    <name evidence="5" type="ORF">BT96DRAFT_1055539</name>
</gene>
<dbReference type="EMBL" id="ML769584">
    <property type="protein sequence ID" value="KAE9392934.1"/>
    <property type="molecule type" value="Genomic_DNA"/>
</dbReference>
<dbReference type="GO" id="GO:0005737">
    <property type="term" value="C:cytoplasm"/>
    <property type="evidence" value="ECO:0007669"/>
    <property type="project" value="TreeGrafter"/>
</dbReference>
<keyword evidence="6" id="KW-1185">Reference proteome</keyword>
<accession>A0A6A4H6H2</accession>
<dbReference type="OrthoDB" id="540174at2759"/>
<comment type="similarity">
    <text evidence="1">Belongs to the indoleamine 2,3-dioxygenase family.</text>
</comment>
<dbReference type="Proteomes" id="UP000799118">
    <property type="component" value="Unassembled WGS sequence"/>
</dbReference>
<keyword evidence="3 4" id="KW-0408">Iron</keyword>
<evidence type="ECO:0000313" key="6">
    <source>
        <dbReference type="Proteomes" id="UP000799118"/>
    </source>
</evidence>
<protein>
    <submittedName>
        <fullName evidence="5">Uncharacterized protein</fullName>
    </submittedName>
</protein>
<dbReference type="GO" id="GO:0033754">
    <property type="term" value="F:indoleamine 2,3-dioxygenase activity"/>
    <property type="evidence" value="ECO:0007669"/>
    <property type="project" value="TreeGrafter"/>
</dbReference>